<dbReference type="EMBL" id="JAAAMQ010000004">
    <property type="protein sequence ID" value="NBA11206.1"/>
    <property type="molecule type" value="Genomic_DNA"/>
</dbReference>
<reference evidence="2" key="1">
    <citation type="submission" date="2020-01" db="EMBL/GenBank/DDBJ databases">
        <title>First Reported Case and Whole Genome of Weissella confusa in an Equid.</title>
        <authorList>
            <person name="Little S.V."/>
            <person name="Lawhon S.D."/>
        </authorList>
    </citation>
    <scope>NUCLEOTIDE SEQUENCE</scope>
    <source>
        <strain evidence="2">718955</strain>
    </source>
</reference>
<evidence type="ECO:0000313" key="3">
    <source>
        <dbReference type="Proteomes" id="UP000719917"/>
    </source>
</evidence>
<dbReference type="Proteomes" id="UP000719917">
    <property type="component" value="Unassembled WGS sequence"/>
</dbReference>
<keyword evidence="1" id="KW-0732">Signal</keyword>
<organism evidence="2 3">
    <name type="scientific">Weissella confusa</name>
    <name type="common">Lactobacillus confusus</name>
    <dbReference type="NCBI Taxonomy" id="1583"/>
    <lineage>
        <taxon>Bacteria</taxon>
        <taxon>Bacillati</taxon>
        <taxon>Bacillota</taxon>
        <taxon>Bacilli</taxon>
        <taxon>Lactobacillales</taxon>
        <taxon>Lactobacillaceae</taxon>
        <taxon>Weissella</taxon>
    </lineage>
</organism>
<comment type="caution">
    <text evidence="2">The sequence shown here is derived from an EMBL/GenBank/DDBJ whole genome shotgun (WGS) entry which is preliminary data.</text>
</comment>
<sequence length="325" mass="36869">MVSKRVKLSLMAVAATAGVVALNSNMLETKASADTLESIQSQQKTGYLNDGTGWYWFQGGQKYTGFRNYMGAYYYFVNGVRQENSWETEWGLTYYVGNDGRSVQGHYSIGGVAYNFGDNGTFYMRGRSNGYVFDQAAGQWLWMENGSRFTGFRFYMGAYYWFQNGVRQDNQWEYAWGNTYWVGGDGRAAQGLVNIGGKQYYFGNDGTFNMRKNTQFSLNGATYSADGNGVVTRTGSASVQDQMNNFAQSWYGWDHNQQYYLNLLISYESGWNQYAQNGQYFGFFQTTGITDTSVEGQARVGLAYIANRYGNPQNAWGHIRSHGWY</sequence>
<dbReference type="SUPFAM" id="SSF69360">
    <property type="entry name" value="Cell wall binding repeat"/>
    <property type="match status" value="1"/>
</dbReference>
<feature type="chain" id="PRO_5042551488" evidence="1">
    <location>
        <begin position="18"/>
        <end position="325"/>
    </location>
</feature>
<gene>
    <name evidence="2" type="ORF">GTU77_03135</name>
</gene>
<proteinExistence type="predicted"/>
<dbReference type="AlphaFoldDB" id="A0AAJ3DAC8"/>
<name>A0AAJ3DAC8_WEICO</name>
<evidence type="ECO:0000313" key="2">
    <source>
        <dbReference type="EMBL" id="NBA11206.1"/>
    </source>
</evidence>
<dbReference type="Gene3D" id="2.10.270.10">
    <property type="entry name" value="Cholin Binding"/>
    <property type="match status" value="2"/>
</dbReference>
<feature type="signal peptide" evidence="1">
    <location>
        <begin position="1"/>
        <end position="17"/>
    </location>
</feature>
<evidence type="ECO:0000256" key="1">
    <source>
        <dbReference type="SAM" id="SignalP"/>
    </source>
</evidence>
<dbReference type="RefSeq" id="WP_135798018.1">
    <property type="nucleotide sequence ID" value="NZ_CP027565.1"/>
</dbReference>
<accession>A0AAJ3DAC8</accession>
<protein>
    <submittedName>
        <fullName evidence="2">1,4-beta-N-acetylmuramidase</fullName>
    </submittedName>
</protein>